<dbReference type="GO" id="GO:0061630">
    <property type="term" value="F:ubiquitin protein ligase activity"/>
    <property type="evidence" value="ECO:0007669"/>
    <property type="project" value="TreeGrafter"/>
</dbReference>
<protein>
    <submittedName>
        <fullName evidence="8">E3 ubiquitin-protein ligase NEURL3</fullName>
    </submittedName>
</protein>
<keyword evidence="2" id="KW-0677">Repeat</keyword>
<dbReference type="AlphaFoldDB" id="A0A556U2A2"/>
<evidence type="ECO:0000256" key="3">
    <source>
        <dbReference type="ARBA" id="ARBA00022771"/>
    </source>
</evidence>
<evidence type="ECO:0000259" key="7">
    <source>
        <dbReference type="PROSITE" id="PS51065"/>
    </source>
</evidence>
<dbReference type="GO" id="GO:0008270">
    <property type="term" value="F:zinc ion binding"/>
    <property type="evidence" value="ECO:0007669"/>
    <property type="project" value="UniProtKB-KW"/>
</dbReference>
<organism evidence="8 9">
    <name type="scientific">Bagarius yarrelli</name>
    <name type="common">Goonch</name>
    <name type="synonym">Bagrus yarrelli</name>
    <dbReference type="NCBI Taxonomy" id="175774"/>
    <lineage>
        <taxon>Eukaryota</taxon>
        <taxon>Metazoa</taxon>
        <taxon>Chordata</taxon>
        <taxon>Craniata</taxon>
        <taxon>Vertebrata</taxon>
        <taxon>Euteleostomi</taxon>
        <taxon>Actinopterygii</taxon>
        <taxon>Neopterygii</taxon>
        <taxon>Teleostei</taxon>
        <taxon>Ostariophysi</taxon>
        <taxon>Siluriformes</taxon>
        <taxon>Sisoridae</taxon>
        <taxon>Sisorinae</taxon>
        <taxon>Bagarius</taxon>
    </lineage>
</organism>
<dbReference type="InterPro" id="IPR006573">
    <property type="entry name" value="NHR_dom"/>
</dbReference>
<comment type="caution">
    <text evidence="8">The sequence shown here is derived from an EMBL/GenBank/DDBJ whole genome shotgun (WGS) entry which is preliminary data.</text>
</comment>
<dbReference type="InterPro" id="IPR037962">
    <property type="entry name" value="Neuralized"/>
</dbReference>
<dbReference type="Pfam" id="PF07177">
    <property type="entry name" value="Neuralized"/>
    <property type="match status" value="1"/>
</dbReference>
<dbReference type="InterPro" id="IPR001841">
    <property type="entry name" value="Znf_RING"/>
</dbReference>
<evidence type="ECO:0000259" key="6">
    <source>
        <dbReference type="PROSITE" id="PS50089"/>
    </source>
</evidence>
<dbReference type="PROSITE" id="PS51065">
    <property type="entry name" value="NHR"/>
    <property type="match status" value="1"/>
</dbReference>
<keyword evidence="4" id="KW-0862">Zinc</keyword>
<dbReference type="Gene3D" id="3.30.40.10">
    <property type="entry name" value="Zinc/RING finger domain, C3HC4 (zinc finger)"/>
    <property type="match status" value="1"/>
</dbReference>
<dbReference type="PANTHER" id="PTHR12429">
    <property type="entry name" value="NEURALIZED"/>
    <property type="match status" value="1"/>
</dbReference>
<accession>A0A556U2A2</accession>
<dbReference type="GO" id="GO:0070086">
    <property type="term" value="P:ubiquitin-dependent endocytosis"/>
    <property type="evidence" value="ECO:0007669"/>
    <property type="project" value="TreeGrafter"/>
</dbReference>
<keyword evidence="3 5" id="KW-0863">Zinc-finger</keyword>
<feature type="domain" description="NHR" evidence="7">
    <location>
        <begin position="21"/>
        <end position="176"/>
    </location>
</feature>
<dbReference type="SMART" id="SM00588">
    <property type="entry name" value="NEUZ"/>
    <property type="match status" value="1"/>
</dbReference>
<dbReference type="Gene3D" id="2.60.120.920">
    <property type="match status" value="1"/>
</dbReference>
<dbReference type="GO" id="GO:0005769">
    <property type="term" value="C:early endosome"/>
    <property type="evidence" value="ECO:0007669"/>
    <property type="project" value="TreeGrafter"/>
</dbReference>
<dbReference type="Proteomes" id="UP000319801">
    <property type="component" value="Unassembled WGS sequence"/>
</dbReference>
<feature type="domain" description="RING-type" evidence="6">
    <location>
        <begin position="237"/>
        <end position="275"/>
    </location>
</feature>
<sequence>MTRKVKVTWPPCTCGNHCLGPLTFNPEVKGRHVKLSAGDRRAMRNPRSFHHGVTFSNRPLQVREKVHLRVERCVAGWHGALRLGFTSVPPGSGPMCSLAIPELTDKPGFWAIPVPEHCCTPRTELTFWVTHTGYLRIQTDDWFDQKEKMLQMDTSKPIWAMIDVYGQTSSVLLLGSEKKTLFCKRRSCPAAEIVATEENCGYDQIPELILRRMSTKSPLGQSDAEMELHGLDDKEVCVVCISETPCVLLDCGHYCLCSQCAKRVISDFGTCPLCRQSIR</sequence>
<evidence type="ECO:0000256" key="1">
    <source>
        <dbReference type="ARBA" id="ARBA00022723"/>
    </source>
</evidence>
<dbReference type="SUPFAM" id="SSF57850">
    <property type="entry name" value="RING/U-box"/>
    <property type="match status" value="1"/>
</dbReference>
<dbReference type="EMBL" id="VCAZ01000039">
    <property type="protein sequence ID" value="TSL97364.1"/>
    <property type="molecule type" value="Genomic_DNA"/>
</dbReference>
<reference evidence="8 9" key="1">
    <citation type="journal article" date="2019" name="Genome Biol. Evol.">
        <title>Whole-Genome Sequencing of the Giant Devil Catfish, Bagarius yarrelli.</title>
        <authorList>
            <person name="Jiang W."/>
            <person name="Lv Y."/>
            <person name="Cheng L."/>
            <person name="Yang K."/>
            <person name="Chao B."/>
            <person name="Wang X."/>
            <person name="Li Y."/>
            <person name="Pan X."/>
            <person name="You X."/>
            <person name="Zhang Y."/>
            <person name="Yang J."/>
            <person name="Li J."/>
            <person name="Zhang X."/>
            <person name="Liu S."/>
            <person name="Sun C."/>
            <person name="Yang J."/>
            <person name="Shi Q."/>
        </authorList>
    </citation>
    <scope>NUCLEOTIDE SEQUENCE [LARGE SCALE GENOMIC DNA]</scope>
    <source>
        <strain evidence="8">JWS20170419001</strain>
        <tissue evidence="8">Muscle</tissue>
    </source>
</reference>
<dbReference type="InterPro" id="IPR013083">
    <property type="entry name" value="Znf_RING/FYVE/PHD"/>
</dbReference>
<dbReference type="Pfam" id="PF13920">
    <property type="entry name" value="zf-C3HC4_3"/>
    <property type="match status" value="1"/>
</dbReference>
<evidence type="ECO:0000313" key="9">
    <source>
        <dbReference type="Proteomes" id="UP000319801"/>
    </source>
</evidence>
<evidence type="ECO:0000313" key="8">
    <source>
        <dbReference type="EMBL" id="TSL97364.1"/>
    </source>
</evidence>
<dbReference type="FunFam" id="2.60.120.920:FF:000005">
    <property type="entry name" value="Putative E3 ubiquitin-protein ligase NEURL1B"/>
    <property type="match status" value="1"/>
</dbReference>
<evidence type="ECO:0000256" key="4">
    <source>
        <dbReference type="ARBA" id="ARBA00022833"/>
    </source>
</evidence>
<evidence type="ECO:0000256" key="5">
    <source>
        <dbReference type="PROSITE-ProRule" id="PRU00175"/>
    </source>
</evidence>
<dbReference type="InterPro" id="IPR043136">
    <property type="entry name" value="B30.2/SPRY_sf"/>
</dbReference>
<dbReference type="PROSITE" id="PS50089">
    <property type="entry name" value="ZF_RING_2"/>
    <property type="match status" value="1"/>
</dbReference>
<dbReference type="PANTHER" id="PTHR12429:SF36">
    <property type="entry name" value="E3 UBIQUITIN-PROTEIN LIGASE NEURL3"/>
    <property type="match status" value="1"/>
</dbReference>
<evidence type="ECO:0000256" key="2">
    <source>
        <dbReference type="ARBA" id="ARBA00022737"/>
    </source>
</evidence>
<gene>
    <name evidence="8" type="ORF">Baya_7619</name>
</gene>
<name>A0A556U2A2_BAGYA</name>
<keyword evidence="1" id="KW-0479">Metal-binding</keyword>
<dbReference type="OrthoDB" id="6078042at2759"/>
<proteinExistence type="predicted"/>
<keyword evidence="9" id="KW-1185">Reference proteome</keyword>